<accession>A0ABW0NJL7</accession>
<dbReference type="EMBL" id="JBHSMF010000009">
    <property type="protein sequence ID" value="MFC5499119.1"/>
    <property type="molecule type" value="Genomic_DNA"/>
</dbReference>
<feature type="domain" description="S1 motif" evidence="8">
    <location>
        <begin position="108"/>
        <end position="174"/>
    </location>
</feature>
<dbReference type="RefSeq" id="WP_376851244.1">
    <property type="nucleotide sequence ID" value="NZ_JBHSMF010000009.1"/>
</dbReference>
<keyword evidence="4 6" id="KW-0689">Ribosomal protein</keyword>
<dbReference type="NCBIfam" id="TIGR00717">
    <property type="entry name" value="rpsA"/>
    <property type="match status" value="1"/>
</dbReference>
<feature type="domain" description="S1 motif" evidence="8">
    <location>
        <begin position="454"/>
        <end position="523"/>
    </location>
</feature>
<dbReference type="PANTHER" id="PTHR10724:SF7">
    <property type="entry name" value="SMALL RIBOSOMAL SUBUNIT PROTEIN BS1C"/>
    <property type="match status" value="1"/>
</dbReference>
<reference evidence="10" key="1">
    <citation type="journal article" date="2019" name="Int. J. Syst. Evol. Microbiol.">
        <title>The Global Catalogue of Microorganisms (GCM) 10K type strain sequencing project: providing services to taxonomists for standard genome sequencing and annotation.</title>
        <authorList>
            <consortium name="The Broad Institute Genomics Platform"/>
            <consortium name="The Broad Institute Genome Sequencing Center for Infectious Disease"/>
            <person name="Wu L."/>
            <person name="Ma J."/>
        </authorList>
    </citation>
    <scope>NUCLEOTIDE SEQUENCE [LARGE SCALE GENOMIC DNA]</scope>
    <source>
        <strain evidence="10">CCUG 57401</strain>
    </source>
</reference>
<evidence type="ECO:0000256" key="1">
    <source>
        <dbReference type="ARBA" id="ARBA00006767"/>
    </source>
</evidence>
<comment type="similarity">
    <text evidence="1 6">Belongs to the bacterial ribosomal protein bS1 family.</text>
</comment>
<protein>
    <recommendedName>
        <fullName evidence="6">30S ribosomal protein S1</fullName>
    </recommendedName>
</protein>
<name>A0ABW0NJL7_9BURK</name>
<gene>
    <name evidence="9" type="primary">rpsA</name>
    <name evidence="9" type="ORF">ACFPOE_16340</name>
</gene>
<evidence type="ECO:0000313" key="9">
    <source>
        <dbReference type="EMBL" id="MFC5499119.1"/>
    </source>
</evidence>
<sequence length="564" mass="62112">MSESMESFASMFEESLQRSEMRTGEVITSEVVRIEHSFVVVNAGLKSEAYVPIDEFKNDKGEIEVQVGDFVSVAIDAIENGYGDTILSRDKAKRLASWMSLEKALESGEFVTGTTSGKVKGGLTVLVNGIRAFLPGSLIDTRPIKDLTPYENKTMEFKVIKLDRKRNNVVLSRRAVVEASMGEERAKLMETLKEGSVVRGVVKNITEYGAFVDLGGIDGLLHITDMAWRRVRHPSEVVQAGQEITAKILKFDTEKNRVSLGLKQMGDDPWMGVNRRYPQGTRMFGKITNIADYGAFVELEPGIEGLVHVSEMDWTNKNVAPSKIVALGDEVEVMVLEIDEDKRRISLGMKQCKANPWQEFAQNTKRGDRVKGPIKSITDFGVFVGLAAGIDGLVHLSDLSWNEPGEAAVRNYKKGQEVDAIVLAVDVDRERISLGIKQLDGDPFATFVSIHDKGAVVSGKVKTVDAKGAEIDLGEDIIGYLRASEISRDRVEDARNVLKEGDEVSAVVVNVDRKTRNIQLSVKAKDMADEQGQMQNLSQQSSRENAGTTSLGALLRAKLDNSEK</sequence>
<dbReference type="CDD" id="cd05688">
    <property type="entry name" value="S1_RPS1_repeat_ec3"/>
    <property type="match status" value="1"/>
</dbReference>
<keyword evidence="2" id="KW-0677">Repeat</keyword>
<keyword evidence="10" id="KW-1185">Reference proteome</keyword>
<dbReference type="Proteomes" id="UP001596037">
    <property type="component" value="Unassembled WGS sequence"/>
</dbReference>
<keyword evidence="5 6" id="KW-0687">Ribonucleoprotein</keyword>
<dbReference type="CDD" id="cd05687">
    <property type="entry name" value="S1_RPS1_repeat_ec1_hs1"/>
    <property type="match status" value="1"/>
</dbReference>
<dbReference type="InterPro" id="IPR035104">
    <property type="entry name" value="Ribosomal_protein_S1-like"/>
</dbReference>
<keyword evidence="3 6" id="KW-0694">RNA-binding</keyword>
<dbReference type="PRINTS" id="PR00681">
    <property type="entry name" value="RIBOSOMALS1"/>
</dbReference>
<evidence type="ECO:0000256" key="6">
    <source>
        <dbReference type="PIRNR" id="PIRNR002111"/>
    </source>
</evidence>
<dbReference type="InterPro" id="IPR000110">
    <property type="entry name" value="Ribosomal_bS1"/>
</dbReference>
<dbReference type="GO" id="GO:0005840">
    <property type="term" value="C:ribosome"/>
    <property type="evidence" value="ECO:0007669"/>
    <property type="project" value="UniProtKB-KW"/>
</dbReference>
<dbReference type="PIRSF" id="PIRSF002111">
    <property type="entry name" value="RpsA"/>
    <property type="match status" value="1"/>
</dbReference>
<evidence type="ECO:0000313" key="10">
    <source>
        <dbReference type="Proteomes" id="UP001596037"/>
    </source>
</evidence>
<dbReference type="InterPro" id="IPR012340">
    <property type="entry name" value="NA-bd_OB-fold"/>
</dbReference>
<feature type="domain" description="S1 motif" evidence="8">
    <location>
        <begin position="280"/>
        <end position="350"/>
    </location>
</feature>
<dbReference type="CDD" id="cd04465">
    <property type="entry name" value="S1_RPS1_repeat_ec2_hs2"/>
    <property type="match status" value="1"/>
</dbReference>
<dbReference type="CDD" id="cd05689">
    <property type="entry name" value="S1_RPS1_repeat_ec4"/>
    <property type="match status" value="1"/>
</dbReference>
<comment type="caution">
    <text evidence="9">The sequence shown here is derived from an EMBL/GenBank/DDBJ whole genome shotgun (WGS) entry which is preliminary data.</text>
</comment>
<proteinExistence type="inferred from homology"/>
<dbReference type="Pfam" id="PF00575">
    <property type="entry name" value="S1"/>
    <property type="match status" value="6"/>
</dbReference>
<dbReference type="SMART" id="SM00316">
    <property type="entry name" value="S1"/>
    <property type="match status" value="6"/>
</dbReference>
<evidence type="ECO:0000256" key="4">
    <source>
        <dbReference type="ARBA" id="ARBA00022980"/>
    </source>
</evidence>
<feature type="domain" description="S1 motif" evidence="8">
    <location>
        <begin position="367"/>
        <end position="437"/>
    </location>
</feature>
<evidence type="ECO:0000256" key="2">
    <source>
        <dbReference type="ARBA" id="ARBA00022737"/>
    </source>
</evidence>
<comment type="function">
    <text evidence="6">Binds mRNA; thus facilitating recognition of the initiation point. It is needed to translate mRNA with a short Shine-Dalgarno (SD) purine-rich sequence.</text>
</comment>
<dbReference type="CDD" id="cd05691">
    <property type="entry name" value="S1_RPS1_repeat_ec6"/>
    <property type="match status" value="1"/>
</dbReference>
<feature type="domain" description="S1 motif" evidence="8">
    <location>
        <begin position="24"/>
        <end position="90"/>
    </location>
</feature>
<dbReference type="InterPro" id="IPR050437">
    <property type="entry name" value="Ribos_protein_bS1-like"/>
</dbReference>
<dbReference type="NCBIfam" id="NF004952">
    <property type="entry name" value="PRK06299.1-2"/>
    <property type="match status" value="1"/>
</dbReference>
<feature type="region of interest" description="Disordered" evidence="7">
    <location>
        <begin position="525"/>
        <end position="564"/>
    </location>
</feature>
<evidence type="ECO:0000256" key="7">
    <source>
        <dbReference type="SAM" id="MobiDB-lite"/>
    </source>
</evidence>
<dbReference type="PROSITE" id="PS50126">
    <property type="entry name" value="S1"/>
    <property type="match status" value="6"/>
</dbReference>
<dbReference type="InterPro" id="IPR003029">
    <property type="entry name" value="S1_domain"/>
</dbReference>
<dbReference type="PANTHER" id="PTHR10724">
    <property type="entry name" value="30S RIBOSOMAL PROTEIN S1"/>
    <property type="match status" value="1"/>
</dbReference>
<dbReference type="NCBIfam" id="NF004954">
    <property type="entry name" value="PRK06299.1-4"/>
    <property type="match status" value="1"/>
</dbReference>
<evidence type="ECO:0000256" key="3">
    <source>
        <dbReference type="ARBA" id="ARBA00022884"/>
    </source>
</evidence>
<dbReference type="SUPFAM" id="SSF50249">
    <property type="entry name" value="Nucleic acid-binding proteins"/>
    <property type="match status" value="6"/>
</dbReference>
<feature type="compositionally biased region" description="Polar residues" evidence="7">
    <location>
        <begin position="532"/>
        <end position="551"/>
    </location>
</feature>
<evidence type="ECO:0000256" key="5">
    <source>
        <dbReference type="ARBA" id="ARBA00023274"/>
    </source>
</evidence>
<feature type="domain" description="S1 motif" evidence="8">
    <location>
        <begin position="195"/>
        <end position="263"/>
    </location>
</feature>
<dbReference type="Gene3D" id="2.40.50.140">
    <property type="entry name" value="Nucleic acid-binding proteins"/>
    <property type="match status" value="6"/>
</dbReference>
<evidence type="ECO:0000259" key="8">
    <source>
        <dbReference type="PROSITE" id="PS50126"/>
    </source>
</evidence>
<organism evidence="9 10">
    <name type="scientific">Caenimonas terrae</name>
    <dbReference type="NCBI Taxonomy" id="696074"/>
    <lineage>
        <taxon>Bacteria</taxon>
        <taxon>Pseudomonadati</taxon>
        <taxon>Pseudomonadota</taxon>
        <taxon>Betaproteobacteria</taxon>
        <taxon>Burkholderiales</taxon>
        <taxon>Comamonadaceae</taxon>
        <taxon>Caenimonas</taxon>
    </lineage>
</organism>